<keyword evidence="3" id="KW-1185">Reference proteome</keyword>
<protein>
    <submittedName>
        <fullName evidence="2">Uncharacterized protein</fullName>
    </submittedName>
</protein>
<organism evidence="2 3">
    <name type="scientific">Rubripirellula amarantea</name>
    <dbReference type="NCBI Taxonomy" id="2527999"/>
    <lineage>
        <taxon>Bacteria</taxon>
        <taxon>Pseudomonadati</taxon>
        <taxon>Planctomycetota</taxon>
        <taxon>Planctomycetia</taxon>
        <taxon>Pirellulales</taxon>
        <taxon>Pirellulaceae</taxon>
        <taxon>Rubripirellula</taxon>
    </lineage>
</organism>
<comment type="caution">
    <text evidence="2">The sequence shown here is derived from an EMBL/GenBank/DDBJ whole genome shotgun (WGS) entry which is preliminary data.</text>
</comment>
<dbReference type="EMBL" id="SJPI01000002">
    <property type="protein sequence ID" value="TWT51443.1"/>
    <property type="molecule type" value="Genomic_DNA"/>
</dbReference>
<sequence>MRLSFCSRIAEPLNYLNIKSTLTKVYKMKLLSITSILLVCLFSFVGCKQQAASTTVPTDDHGHEHADGEEHDDHGVAGHGHGAGPHDGVVADWGGGKFHVEFTVDHDKQEGTVYIFGADEKTPTPIDATEIEMSITDPVMQVTLKAAPQENDPAGKASRFIGNHEKLGVVQEYAGTISGVIDGTPYSGDFQEEAHGHE</sequence>
<feature type="region of interest" description="Disordered" evidence="1">
    <location>
        <begin position="54"/>
        <end position="86"/>
    </location>
</feature>
<dbReference type="AlphaFoldDB" id="A0A5C5WN69"/>
<name>A0A5C5WN69_9BACT</name>
<evidence type="ECO:0000313" key="2">
    <source>
        <dbReference type="EMBL" id="TWT51443.1"/>
    </source>
</evidence>
<gene>
    <name evidence="2" type="ORF">Pla22_42210</name>
</gene>
<evidence type="ECO:0000313" key="3">
    <source>
        <dbReference type="Proteomes" id="UP000316598"/>
    </source>
</evidence>
<accession>A0A5C5WN69</accession>
<feature type="compositionally biased region" description="Basic and acidic residues" evidence="1">
    <location>
        <begin position="58"/>
        <end position="76"/>
    </location>
</feature>
<dbReference type="Proteomes" id="UP000316598">
    <property type="component" value="Unassembled WGS sequence"/>
</dbReference>
<evidence type="ECO:0000256" key="1">
    <source>
        <dbReference type="SAM" id="MobiDB-lite"/>
    </source>
</evidence>
<proteinExistence type="predicted"/>
<reference evidence="2 3" key="1">
    <citation type="submission" date="2019-02" db="EMBL/GenBank/DDBJ databases">
        <title>Deep-cultivation of Planctomycetes and their phenomic and genomic characterization uncovers novel biology.</title>
        <authorList>
            <person name="Wiegand S."/>
            <person name="Jogler M."/>
            <person name="Boedeker C."/>
            <person name="Pinto D."/>
            <person name="Vollmers J."/>
            <person name="Rivas-Marin E."/>
            <person name="Kohn T."/>
            <person name="Peeters S.H."/>
            <person name="Heuer A."/>
            <person name="Rast P."/>
            <person name="Oberbeckmann S."/>
            <person name="Bunk B."/>
            <person name="Jeske O."/>
            <person name="Meyerdierks A."/>
            <person name="Storesund J.E."/>
            <person name="Kallscheuer N."/>
            <person name="Luecker S."/>
            <person name="Lage O.M."/>
            <person name="Pohl T."/>
            <person name="Merkel B.J."/>
            <person name="Hornburger P."/>
            <person name="Mueller R.-W."/>
            <person name="Bruemmer F."/>
            <person name="Labrenz M."/>
            <person name="Spormann A.M."/>
            <person name="Op Den Camp H."/>
            <person name="Overmann J."/>
            <person name="Amann R."/>
            <person name="Jetten M.S.M."/>
            <person name="Mascher T."/>
            <person name="Medema M.H."/>
            <person name="Devos D.P."/>
            <person name="Kaster A.-K."/>
            <person name="Ovreas L."/>
            <person name="Rohde M."/>
            <person name="Galperin M.Y."/>
            <person name="Jogler C."/>
        </authorList>
    </citation>
    <scope>NUCLEOTIDE SEQUENCE [LARGE SCALE GENOMIC DNA]</scope>
    <source>
        <strain evidence="2 3">Pla22</strain>
    </source>
</reference>